<dbReference type="AlphaFoldDB" id="A0A848RF90"/>
<comment type="caution">
    <text evidence="1">The sequence shown here is derived from an EMBL/GenBank/DDBJ whole genome shotgun (WGS) entry which is preliminary data.</text>
</comment>
<keyword evidence="2" id="KW-1185">Reference proteome</keyword>
<name>A0A848RF90_9FIRM</name>
<protein>
    <submittedName>
        <fullName evidence="1">Uncharacterized protein</fullName>
    </submittedName>
</protein>
<dbReference type="Proteomes" id="UP000568273">
    <property type="component" value="Unassembled WGS sequence"/>
</dbReference>
<proteinExistence type="predicted"/>
<reference evidence="1" key="1">
    <citation type="submission" date="2020-04" db="EMBL/GenBank/DDBJ databases">
        <title>Peptoniphilus sp. nov. isolated from swine feces.</title>
        <authorList>
            <person name="Ryu S.W."/>
        </authorList>
    </citation>
    <scope>NUCLEOTIDE SEQUENCE [LARGE SCALE GENOMIC DNA]</scope>
    <source>
        <strain evidence="1">AGMB00490</strain>
    </source>
</reference>
<gene>
    <name evidence="1" type="ORF">HKO22_07010</name>
</gene>
<evidence type="ECO:0000313" key="1">
    <source>
        <dbReference type="EMBL" id="NMW85480.1"/>
    </source>
</evidence>
<organism evidence="1 2">
    <name type="scientific">Peptoniphilus faecalis</name>
    <dbReference type="NCBI Taxonomy" id="2731255"/>
    <lineage>
        <taxon>Bacteria</taxon>
        <taxon>Bacillati</taxon>
        <taxon>Bacillota</taxon>
        <taxon>Tissierellia</taxon>
        <taxon>Tissierellales</taxon>
        <taxon>Peptoniphilaceae</taxon>
        <taxon>Peptoniphilus</taxon>
    </lineage>
</organism>
<dbReference type="EMBL" id="JABDSR010000008">
    <property type="protein sequence ID" value="NMW85480.1"/>
    <property type="molecule type" value="Genomic_DNA"/>
</dbReference>
<sequence length="61" mass="7386">MIEYPELLVSAIIKRAVYDYKNYPKLRAEVRRFIKSDYFRSITDLDPDALLEELERQCKKM</sequence>
<dbReference type="RefSeq" id="WP_169969531.1">
    <property type="nucleotide sequence ID" value="NZ_JABDSR010000008.1"/>
</dbReference>
<accession>A0A848RF90</accession>
<evidence type="ECO:0000313" key="2">
    <source>
        <dbReference type="Proteomes" id="UP000568273"/>
    </source>
</evidence>